<feature type="compositionally biased region" description="Low complexity" evidence="1">
    <location>
        <begin position="89"/>
        <end position="100"/>
    </location>
</feature>
<dbReference type="EMBL" id="LJBN01000119">
    <property type="protein sequence ID" value="OOQ88371.1"/>
    <property type="molecule type" value="Genomic_DNA"/>
</dbReference>
<feature type="compositionally biased region" description="Low complexity" evidence="1">
    <location>
        <begin position="113"/>
        <end position="128"/>
    </location>
</feature>
<evidence type="ECO:0000256" key="1">
    <source>
        <dbReference type="SAM" id="MobiDB-lite"/>
    </source>
</evidence>
<feature type="compositionally biased region" description="Polar residues" evidence="1">
    <location>
        <begin position="69"/>
        <end position="88"/>
    </location>
</feature>
<name>A0A1S9RSS4_PENBI</name>
<organism evidence="2 3">
    <name type="scientific">Penicillium brasilianum</name>
    <dbReference type="NCBI Taxonomy" id="104259"/>
    <lineage>
        <taxon>Eukaryota</taxon>
        <taxon>Fungi</taxon>
        <taxon>Dikarya</taxon>
        <taxon>Ascomycota</taxon>
        <taxon>Pezizomycotina</taxon>
        <taxon>Eurotiomycetes</taxon>
        <taxon>Eurotiomycetidae</taxon>
        <taxon>Eurotiales</taxon>
        <taxon>Aspergillaceae</taxon>
        <taxon>Penicillium</taxon>
    </lineage>
</organism>
<feature type="region of interest" description="Disordered" evidence="1">
    <location>
        <begin position="54"/>
        <end position="167"/>
    </location>
</feature>
<comment type="caution">
    <text evidence="2">The sequence shown here is derived from an EMBL/GenBank/DDBJ whole genome shotgun (WGS) entry which is preliminary data.</text>
</comment>
<evidence type="ECO:0000313" key="3">
    <source>
        <dbReference type="Proteomes" id="UP000190744"/>
    </source>
</evidence>
<accession>A0A1S9RSS4</accession>
<dbReference type="AlphaFoldDB" id="A0A1S9RSS4"/>
<gene>
    <name evidence="2" type="ORF">PEBR_13650</name>
</gene>
<sequence>MSDNIPENMPENIKRHWHGNKGDRYEHLNAWTHGGSMGPANRAAWALTPEMMAADAKRRVRSPPPAPPQCQSTFQFPISPPSNKITQESASSANTANGGSPTTPSVNERRRSSASSGSGAGLFSSLSSQKRESVDSNMAARRASWDEQRQQGGFFSKLWEGYTRGGK</sequence>
<dbReference type="Proteomes" id="UP000190744">
    <property type="component" value="Unassembled WGS sequence"/>
</dbReference>
<proteinExistence type="predicted"/>
<protein>
    <submittedName>
        <fullName evidence="2">Uncharacterized protein</fullName>
    </submittedName>
</protein>
<evidence type="ECO:0000313" key="2">
    <source>
        <dbReference type="EMBL" id="OOQ88371.1"/>
    </source>
</evidence>
<reference evidence="3" key="1">
    <citation type="submission" date="2015-09" db="EMBL/GenBank/DDBJ databases">
        <authorList>
            <person name="Fill T.P."/>
            <person name="Baretta J.F."/>
            <person name="de Almeida L.G."/>
            <person name="Rocha M."/>
            <person name="de Souza D.H."/>
            <person name="Malavazi I."/>
            <person name="Cerdeira L.T."/>
            <person name="Hong H."/>
            <person name="Samborskyy M."/>
            <person name="de Vasconcelos A.T."/>
            <person name="Leadlay P."/>
            <person name="Rodrigues-Filho E."/>
        </authorList>
    </citation>
    <scope>NUCLEOTIDE SEQUENCE [LARGE SCALE GENOMIC DNA]</scope>
    <source>
        <strain evidence="3">LaBioMMi 136</strain>
    </source>
</reference>